<dbReference type="EMBL" id="LN679104">
    <property type="protein sequence ID" value="CEL60912.1"/>
    <property type="molecule type" value="Genomic_DNA"/>
</dbReference>
<dbReference type="AlphaFoldDB" id="A0A0B7FXI5"/>
<feature type="region of interest" description="Disordered" evidence="1">
    <location>
        <begin position="1"/>
        <end position="21"/>
    </location>
</feature>
<protein>
    <submittedName>
        <fullName evidence="2">Uncharacterized protein</fullName>
    </submittedName>
</protein>
<sequence length="86" mass="9134">MALATTCKVKKSGAKSKSSKALKLDRSLPIPKRVTKGFRAPFDHDEWTRLVQAWGSSGQPGCPAKSTRIALAADFGRQMGVACTAG</sequence>
<gene>
    <name evidence="2" type="ORF">RSOLAG1IB_04151</name>
</gene>
<reference evidence="2 3" key="1">
    <citation type="submission" date="2014-11" db="EMBL/GenBank/DDBJ databases">
        <authorList>
            <person name="Wibberg Daniel"/>
        </authorList>
    </citation>
    <scope>NUCLEOTIDE SEQUENCE [LARGE SCALE GENOMIC DNA]</scope>
    <source>
        <strain evidence="2">Rhizoctonia solani AG1-IB 7/3/14</strain>
    </source>
</reference>
<organism evidence="2 3">
    <name type="scientific">Thanatephorus cucumeris (strain AG1-IB / isolate 7/3/14)</name>
    <name type="common">Lettuce bottom rot fungus</name>
    <name type="synonym">Rhizoctonia solani</name>
    <dbReference type="NCBI Taxonomy" id="1108050"/>
    <lineage>
        <taxon>Eukaryota</taxon>
        <taxon>Fungi</taxon>
        <taxon>Dikarya</taxon>
        <taxon>Basidiomycota</taxon>
        <taxon>Agaricomycotina</taxon>
        <taxon>Agaricomycetes</taxon>
        <taxon>Cantharellales</taxon>
        <taxon>Ceratobasidiaceae</taxon>
        <taxon>Rhizoctonia</taxon>
        <taxon>Rhizoctonia solani AG-1</taxon>
    </lineage>
</organism>
<evidence type="ECO:0000313" key="2">
    <source>
        <dbReference type="EMBL" id="CEL60912.1"/>
    </source>
</evidence>
<dbReference type="Proteomes" id="UP000059188">
    <property type="component" value="Unassembled WGS sequence"/>
</dbReference>
<proteinExistence type="predicted"/>
<feature type="compositionally biased region" description="Basic residues" evidence="1">
    <location>
        <begin position="8"/>
        <end position="20"/>
    </location>
</feature>
<evidence type="ECO:0000313" key="3">
    <source>
        <dbReference type="Proteomes" id="UP000059188"/>
    </source>
</evidence>
<accession>A0A0B7FXI5</accession>
<dbReference type="OrthoDB" id="3219473at2759"/>
<name>A0A0B7FXI5_THACB</name>
<keyword evidence="3" id="KW-1185">Reference proteome</keyword>
<evidence type="ECO:0000256" key="1">
    <source>
        <dbReference type="SAM" id="MobiDB-lite"/>
    </source>
</evidence>